<keyword evidence="2" id="KW-1185">Reference proteome</keyword>
<organism evidence="1 2">
    <name type="scientific">Nitratireductor aestuarii</name>
    <dbReference type="NCBI Taxonomy" id="1735103"/>
    <lineage>
        <taxon>Bacteria</taxon>
        <taxon>Pseudomonadati</taxon>
        <taxon>Pseudomonadota</taxon>
        <taxon>Alphaproteobacteria</taxon>
        <taxon>Hyphomicrobiales</taxon>
        <taxon>Phyllobacteriaceae</taxon>
        <taxon>Nitratireductor</taxon>
    </lineage>
</organism>
<evidence type="ECO:0000313" key="2">
    <source>
        <dbReference type="Proteomes" id="UP000636264"/>
    </source>
</evidence>
<dbReference type="Proteomes" id="UP000636264">
    <property type="component" value="Unassembled WGS sequence"/>
</dbReference>
<reference evidence="1" key="2">
    <citation type="submission" date="2020-09" db="EMBL/GenBank/DDBJ databases">
        <authorList>
            <person name="Sun Q."/>
            <person name="Zhou Y."/>
        </authorList>
    </citation>
    <scope>NUCLEOTIDE SEQUENCE</scope>
    <source>
        <strain evidence="1">CGMCC 1.15320</strain>
    </source>
</reference>
<proteinExistence type="predicted"/>
<protein>
    <submittedName>
        <fullName evidence="1">Uncharacterized protein</fullName>
    </submittedName>
</protein>
<sequence>MDVLNIQGYRGNGSLSLNALETLREKAVKGQDIGLFEKLWDKIKDRFLGTHIGEAKSLLLSILSDNTPGPERLTNFRKLQRLERPCSNPALVELAQTDGASIRIMASRGGHVEARRSVCLYECFIPLPMQKQALDLEWDQDAGAFVGTGLPWLGSAMEDDTLSLFDGSSLPGTCPGEVELASDVPSAEEYGPEPLRTELWMSAPNTSFYRLLEV</sequence>
<name>A0A916VZ48_9HYPH</name>
<dbReference type="EMBL" id="BMIF01000001">
    <property type="protein sequence ID" value="GGA54602.1"/>
    <property type="molecule type" value="Genomic_DNA"/>
</dbReference>
<reference evidence="1" key="1">
    <citation type="journal article" date="2014" name="Int. J. Syst. Evol. Microbiol.">
        <title>Complete genome sequence of Corynebacterium casei LMG S-19264T (=DSM 44701T), isolated from a smear-ripened cheese.</title>
        <authorList>
            <consortium name="US DOE Joint Genome Institute (JGI-PGF)"/>
            <person name="Walter F."/>
            <person name="Albersmeier A."/>
            <person name="Kalinowski J."/>
            <person name="Ruckert C."/>
        </authorList>
    </citation>
    <scope>NUCLEOTIDE SEQUENCE</scope>
    <source>
        <strain evidence="1">CGMCC 1.15320</strain>
    </source>
</reference>
<evidence type="ECO:0000313" key="1">
    <source>
        <dbReference type="EMBL" id="GGA54602.1"/>
    </source>
</evidence>
<dbReference type="AlphaFoldDB" id="A0A916VZ48"/>
<comment type="caution">
    <text evidence="1">The sequence shown here is derived from an EMBL/GenBank/DDBJ whole genome shotgun (WGS) entry which is preliminary data.</text>
</comment>
<accession>A0A916VZ48</accession>
<dbReference type="RefSeq" id="WP_188719376.1">
    <property type="nucleotide sequence ID" value="NZ_BMIF01000001.1"/>
</dbReference>
<gene>
    <name evidence="1" type="ORF">GCM10011385_05280</name>
</gene>